<protein>
    <submittedName>
        <fullName evidence="2">Nuclear transport factor 2 family protein</fullName>
    </submittedName>
</protein>
<comment type="caution">
    <text evidence="2">The sequence shown here is derived from an EMBL/GenBank/DDBJ whole genome shotgun (WGS) entry which is preliminary data.</text>
</comment>
<feature type="domain" description="SnoaL-like" evidence="1">
    <location>
        <begin position="19"/>
        <end position="112"/>
    </location>
</feature>
<name>A0ABS6SLQ7_9SPHN</name>
<organism evidence="2 3">
    <name type="scientific">Erythrobacter ani</name>
    <dbReference type="NCBI Taxonomy" id="2827235"/>
    <lineage>
        <taxon>Bacteria</taxon>
        <taxon>Pseudomonadati</taxon>
        <taxon>Pseudomonadota</taxon>
        <taxon>Alphaproteobacteria</taxon>
        <taxon>Sphingomonadales</taxon>
        <taxon>Erythrobacteraceae</taxon>
        <taxon>Erythrobacter/Porphyrobacter group</taxon>
        <taxon>Erythrobacter</taxon>
    </lineage>
</organism>
<evidence type="ECO:0000313" key="3">
    <source>
        <dbReference type="Proteomes" id="UP000699975"/>
    </source>
</evidence>
<dbReference type="Pfam" id="PF12680">
    <property type="entry name" value="SnoaL_2"/>
    <property type="match status" value="1"/>
</dbReference>
<evidence type="ECO:0000313" key="2">
    <source>
        <dbReference type="EMBL" id="MBV7265961.1"/>
    </source>
</evidence>
<sequence>MNQSELSAEHRDFYKRFKSFWADPSGERVAEIISPDATIHFSGQGTFSGAEYIHAMQGTLDSFEGLEVTPLDCAGNDDLLYIHWKTAAIISGERREYVGVDRFRIKNGMAVEEYVIFDTAVLAL</sequence>
<dbReference type="InterPro" id="IPR037401">
    <property type="entry name" value="SnoaL-like"/>
</dbReference>
<proteinExistence type="predicted"/>
<dbReference type="EMBL" id="JAGSPB010000002">
    <property type="protein sequence ID" value="MBV7265961.1"/>
    <property type="molecule type" value="Genomic_DNA"/>
</dbReference>
<reference evidence="2 3" key="1">
    <citation type="submission" date="2021-04" db="EMBL/GenBank/DDBJ databases">
        <authorList>
            <person name="Pira H."/>
            <person name="Risdian C."/>
            <person name="Wink J."/>
        </authorList>
    </citation>
    <scope>NUCLEOTIDE SEQUENCE [LARGE SCALE GENOMIC DNA]</scope>
    <source>
        <strain evidence="2 3">WH131</strain>
    </source>
</reference>
<gene>
    <name evidence="2" type="ORF">KCG45_07195</name>
</gene>
<dbReference type="Proteomes" id="UP000699975">
    <property type="component" value="Unassembled WGS sequence"/>
</dbReference>
<evidence type="ECO:0000259" key="1">
    <source>
        <dbReference type="Pfam" id="PF12680"/>
    </source>
</evidence>
<accession>A0ABS6SLQ7</accession>
<keyword evidence="3" id="KW-1185">Reference proteome</keyword>
<dbReference type="RefSeq" id="WP_218316556.1">
    <property type="nucleotide sequence ID" value="NZ_JAGSPB010000002.1"/>
</dbReference>